<dbReference type="RefSeq" id="WP_166147546.1">
    <property type="nucleotide sequence ID" value="NZ_JAANYN010000005.1"/>
</dbReference>
<evidence type="ECO:0000313" key="1">
    <source>
        <dbReference type="EMBL" id="NHE57751.1"/>
    </source>
</evidence>
<organism evidence="1 2">
    <name type="scientific">Cyclobacterium plantarum</name>
    <dbReference type="NCBI Taxonomy" id="2716263"/>
    <lineage>
        <taxon>Bacteria</taxon>
        <taxon>Pseudomonadati</taxon>
        <taxon>Bacteroidota</taxon>
        <taxon>Cytophagia</taxon>
        <taxon>Cytophagales</taxon>
        <taxon>Cyclobacteriaceae</taxon>
        <taxon>Cyclobacterium</taxon>
    </lineage>
</organism>
<name>A0ABX0HC35_9BACT</name>
<evidence type="ECO:0000313" key="2">
    <source>
        <dbReference type="Proteomes" id="UP000649799"/>
    </source>
</evidence>
<accession>A0ABX0HC35</accession>
<comment type="caution">
    <text evidence="1">The sequence shown here is derived from an EMBL/GenBank/DDBJ whole genome shotgun (WGS) entry which is preliminary data.</text>
</comment>
<sequence>MKNYTAIKAACQSNSKFTSRILDEFLLYYAAEKDKLAKEADQRLGTYRHITQSIDKSWYNMLKSQYIIHRVMKESGLIHKYLKHAAINRLEATDKSWLEQQASSPWEFSFARILDSPEADFYSMEDVFSGDTYLLYSTGISDILKSGPIELWFNLIGFNGSCWQTYGPLSGYKSFSADDVFFFATEINPGITDEYALMKDVAKNPVPYMMLFGRSNYPLTIHEGEVLEVVLSELEDIDLKEADLEKEFQVDRIDMVYRLKLPGMENKPHFAAAYYDRAEKFLQVTAMTEKGYMALAKTFQKLGVQVEVPADIYVRPSMLSAAQEILKKEIELMPYELLFEEDVDQEDADVEMKKLNELMALALPFINEGKEPDLEAIAKQVGLDLEDNRETLTAIFEDIKRKRKG</sequence>
<keyword evidence="2" id="KW-1185">Reference proteome</keyword>
<reference evidence="1 2" key="1">
    <citation type="submission" date="2020-03" db="EMBL/GenBank/DDBJ databases">
        <title>Cyclobacterium plantarum sp. nov., a marine bacterium isolated from a coastal-marine wetland.</title>
        <authorList>
            <person name="Sanchez-Porro C."/>
            <person name="Ventosa A."/>
            <person name="Amoozegar M."/>
        </authorList>
    </citation>
    <scope>NUCLEOTIDE SEQUENCE [LARGE SCALE GENOMIC DNA]</scope>
    <source>
        <strain evidence="1 2">GBPx2</strain>
    </source>
</reference>
<dbReference type="Proteomes" id="UP000649799">
    <property type="component" value="Unassembled WGS sequence"/>
</dbReference>
<proteinExistence type="predicted"/>
<gene>
    <name evidence="1" type="ORF">G9Q97_13125</name>
</gene>
<protein>
    <submittedName>
        <fullName evidence="1">Uncharacterized protein</fullName>
    </submittedName>
</protein>
<dbReference type="EMBL" id="JAANYN010000005">
    <property type="protein sequence ID" value="NHE57751.1"/>
    <property type="molecule type" value="Genomic_DNA"/>
</dbReference>